<dbReference type="PANTHER" id="PTHR44196:SF1">
    <property type="entry name" value="DEHYDROGENASE_REDUCTASE SDR FAMILY MEMBER 7B"/>
    <property type="match status" value="1"/>
</dbReference>
<dbReference type="PANTHER" id="PTHR44196">
    <property type="entry name" value="DEHYDROGENASE/REDUCTASE SDR FAMILY MEMBER 7B"/>
    <property type="match status" value="1"/>
</dbReference>
<reference evidence="3 4" key="1">
    <citation type="submission" date="2019-10" db="EMBL/GenBank/DDBJ databases">
        <title>Whole genome shotgun sequence of Acrocarpospora macrocephala NBRC 16266.</title>
        <authorList>
            <person name="Ichikawa N."/>
            <person name="Kimura A."/>
            <person name="Kitahashi Y."/>
            <person name="Komaki H."/>
            <person name="Oguchi A."/>
        </authorList>
    </citation>
    <scope>NUCLEOTIDE SEQUENCE [LARGE SCALE GENOMIC DNA]</scope>
    <source>
        <strain evidence="3 4">NBRC 16266</strain>
    </source>
</reference>
<evidence type="ECO:0000313" key="3">
    <source>
        <dbReference type="EMBL" id="GES09571.1"/>
    </source>
</evidence>
<dbReference type="GO" id="GO:0016020">
    <property type="term" value="C:membrane"/>
    <property type="evidence" value="ECO:0007669"/>
    <property type="project" value="TreeGrafter"/>
</dbReference>
<dbReference type="AlphaFoldDB" id="A0A5M3WQL0"/>
<organism evidence="3 4">
    <name type="scientific">Acrocarpospora macrocephala</name>
    <dbReference type="NCBI Taxonomy" id="150177"/>
    <lineage>
        <taxon>Bacteria</taxon>
        <taxon>Bacillati</taxon>
        <taxon>Actinomycetota</taxon>
        <taxon>Actinomycetes</taxon>
        <taxon>Streptosporangiales</taxon>
        <taxon>Streptosporangiaceae</taxon>
        <taxon>Acrocarpospora</taxon>
    </lineage>
</organism>
<sequence length="95" mass="9589">MGAKNQSPQVVVVTGASGGVGRAVATAYGQRHAKVALLARGVKGLSAAADQVRQGGGTALEMPVDVADFDQVDAAAEQVEAELGPIDVWVNVAFT</sequence>
<dbReference type="Gene3D" id="3.40.50.720">
    <property type="entry name" value="NAD(P)-binding Rossmann-like Domain"/>
    <property type="match status" value="1"/>
</dbReference>
<evidence type="ECO:0000256" key="2">
    <source>
        <dbReference type="ARBA" id="ARBA00023002"/>
    </source>
</evidence>
<gene>
    <name evidence="3" type="ORF">Amac_031670</name>
</gene>
<evidence type="ECO:0008006" key="5">
    <source>
        <dbReference type="Google" id="ProtNLM"/>
    </source>
</evidence>
<keyword evidence="4" id="KW-1185">Reference proteome</keyword>
<proteinExistence type="inferred from homology"/>
<dbReference type="SUPFAM" id="SSF51735">
    <property type="entry name" value="NAD(P)-binding Rossmann-fold domains"/>
    <property type="match status" value="1"/>
</dbReference>
<keyword evidence="2" id="KW-0560">Oxidoreductase</keyword>
<dbReference type="InterPro" id="IPR036291">
    <property type="entry name" value="NAD(P)-bd_dom_sf"/>
</dbReference>
<name>A0A5M3WQL0_9ACTN</name>
<dbReference type="InterPro" id="IPR002347">
    <property type="entry name" value="SDR_fam"/>
</dbReference>
<dbReference type="EMBL" id="BLAE01000016">
    <property type="protein sequence ID" value="GES09571.1"/>
    <property type="molecule type" value="Genomic_DNA"/>
</dbReference>
<dbReference type="PRINTS" id="PR00081">
    <property type="entry name" value="GDHRDH"/>
</dbReference>
<dbReference type="Pfam" id="PF00106">
    <property type="entry name" value="adh_short"/>
    <property type="match status" value="1"/>
</dbReference>
<evidence type="ECO:0000256" key="1">
    <source>
        <dbReference type="ARBA" id="ARBA00006484"/>
    </source>
</evidence>
<protein>
    <recommendedName>
        <fullName evidence="5">Ketoreductase (KR) domain-containing protein</fullName>
    </recommendedName>
</protein>
<dbReference type="Proteomes" id="UP000331127">
    <property type="component" value="Unassembled WGS sequence"/>
</dbReference>
<evidence type="ECO:0000313" key="4">
    <source>
        <dbReference type="Proteomes" id="UP000331127"/>
    </source>
</evidence>
<comment type="similarity">
    <text evidence="1">Belongs to the short-chain dehydrogenases/reductases (SDR) family.</text>
</comment>
<accession>A0A5M3WQL0</accession>
<comment type="caution">
    <text evidence="3">The sequence shown here is derived from an EMBL/GenBank/DDBJ whole genome shotgun (WGS) entry which is preliminary data.</text>
</comment>
<dbReference type="GO" id="GO:0016491">
    <property type="term" value="F:oxidoreductase activity"/>
    <property type="evidence" value="ECO:0007669"/>
    <property type="project" value="UniProtKB-KW"/>
</dbReference>